<keyword evidence="6" id="KW-1185">Reference proteome</keyword>
<evidence type="ECO:0000259" key="4">
    <source>
        <dbReference type="PROSITE" id="PS51462"/>
    </source>
</evidence>
<feature type="domain" description="Nudix hydrolase" evidence="4">
    <location>
        <begin position="15"/>
        <end position="147"/>
    </location>
</feature>
<organism evidence="5 6">
    <name type="scientific">Komarekiella delphini-convector SJRDD-AB1</name>
    <dbReference type="NCBI Taxonomy" id="2593771"/>
    <lineage>
        <taxon>Bacteria</taxon>
        <taxon>Bacillati</taxon>
        <taxon>Cyanobacteriota</taxon>
        <taxon>Cyanophyceae</taxon>
        <taxon>Nostocales</taxon>
        <taxon>Nostocaceae</taxon>
        <taxon>Komarekiella</taxon>
        <taxon>Komarekiella delphini-convector</taxon>
    </lineage>
</organism>
<dbReference type="PANTHER" id="PTHR43046:SF2">
    <property type="entry name" value="8-OXO-DGTP DIPHOSPHATASE-RELATED"/>
    <property type="match status" value="1"/>
</dbReference>
<reference evidence="5" key="1">
    <citation type="submission" date="2019-07" db="EMBL/GenBank/DDBJ databases">
        <title>Toxilogical consequences of a new and cryptic species of cyanobacteria (Komarekiella delphini-convector) recovered from the epidermis of a bottlenose dolphin and 1500 ft. in the air.</title>
        <authorList>
            <person name="Brown A.O."/>
            <person name="Dvorak P."/>
            <person name="Villanueva C.D."/>
            <person name="Foss A.J."/>
            <person name="Garvey A.D."/>
            <person name="Gibson Q.A."/>
            <person name="Johansen J.R."/>
            <person name="Casamatta D.A."/>
        </authorList>
    </citation>
    <scope>NUCLEOTIDE SEQUENCE</scope>
    <source>
        <strain evidence="5">SJRDD-AB1</strain>
    </source>
</reference>
<comment type="cofactor">
    <cofactor evidence="1">
        <name>Mg(2+)</name>
        <dbReference type="ChEBI" id="CHEBI:18420"/>
    </cofactor>
</comment>
<name>A0AA40VTV7_9NOST</name>
<dbReference type="Gene3D" id="3.90.79.10">
    <property type="entry name" value="Nucleoside Triphosphate Pyrophosphohydrolase"/>
    <property type="match status" value="1"/>
</dbReference>
<evidence type="ECO:0000313" key="5">
    <source>
        <dbReference type="EMBL" id="MBD6619574.1"/>
    </source>
</evidence>
<dbReference type="GO" id="GO:0016787">
    <property type="term" value="F:hydrolase activity"/>
    <property type="evidence" value="ECO:0007669"/>
    <property type="project" value="UniProtKB-KW"/>
</dbReference>
<dbReference type="InterPro" id="IPR015797">
    <property type="entry name" value="NUDIX_hydrolase-like_dom_sf"/>
</dbReference>
<dbReference type="InterPro" id="IPR000086">
    <property type="entry name" value="NUDIX_hydrolase_dom"/>
</dbReference>
<dbReference type="CDD" id="cd04677">
    <property type="entry name" value="NUDIX_Hydrolase"/>
    <property type="match status" value="1"/>
</dbReference>
<sequence>MGYVQELRSLVGNRPLIIPGSAVLFMDQQNRLLLQHRKDNQQWGLIGGSMEVGESVEETARREALEETGLELGKLDWFGLFSGHELIYECPNGDIVVNVVAVYISRQFRGELKADQEEANQVCFFDLNELPQDLSPPDRPVIEQYLHSLDGN</sequence>
<evidence type="ECO:0000313" key="6">
    <source>
        <dbReference type="Proteomes" id="UP001165986"/>
    </source>
</evidence>
<comment type="similarity">
    <text evidence="3">Belongs to the Nudix hydrolase family.</text>
</comment>
<evidence type="ECO:0000256" key="2">
    <source>
        <dbReference type="ARBA" id="ARBA00022801"/>
    </source>
</evidence>
<accession>A0AA40VTV7</accession>
<dbReference type="InterPro" id="IPR020476">
    <property type="entry name" value="Nudix_hydrolase"/>
</dbReference>
<evidence type="ECO:0000256" key="1">
    <source>
        <dbReference type="ARBA" id="ARBA00001946"/>
    </source>
</evidence>
<dbReference type="InterPro" id="IPR020084">
    <property type="entry name" value="NUDIX_hydrolase_CS"/>
</dbReference>
<dbReference type="PRINTS" id="PR00502">
    <property type="entry name" value="NUDIXFAMILY"/>
</dbReference>
<dbReference type="SUPFAM" id="SSF55811">
    <property type="entry name" value="Nudix"/>
    <property type="match status" value="1"/>
</dbReference>
<dbReference type="PROSITE" id="PS51462">
    <property type="entry name" value="NUDIX"/>
    <property type="match status" value="1"/>
</dbReference>
<dbReference type="RefSeq" id="WP_191760765.1">
    <property type="nucleotide sequence ID" value="NZ_VJXY01000043.1"/>
</dbReference>
<protein>
    <submittedName>
        <fullName evidence="5">NUDIX domain-containing protein</fullName>
    </submittedName>
</protein>
<proteinExistence type="inferred from homology"/>
<comment type="caution">
    <text evidence="5">The sequence shown here is derived from an EMBL/GenBank/DDBJ whole genome shotgun (WGS) entry which is preliminary data.</text>
</comment>
<evidence type="ECO:0000256" key="3">
    <source>
        <dbReference type="RuleBase" id="RU003476"/>
    </source>
</evidence>
<dbReference type="PROSITE" id="PS00893">
    <property type="entry name" value="NUDIX_BOX"/>
    <property type="match status" value="1"/>
</dbReference>
<dbReference type="Pfam" id="PF00293">
    <property type="entry name" value="NUDIX"/>
    <property type="match status" value="1"/>
</dbReference>
<dbReference type="Proteomes" id="UP001165986">
    <property type="component" value="Unassembled WGS sequence"/>
</dbReference>
<dbReference type="PANTHER" id="PTHR43046">
    <property type="entry name" value="GDP-MANNOSE MANNOSYL HYDROLASE"/>
    <property type="match status" value="1"/>
</dbReference>
<keyword evidence="2 3" id="KW-0378">Hydrolase</keyword>
<gene>
    <name evidence="5" type="ORF">FNW02_28065</name>
</gene>
<dbReference type="AlphaFoldDB" id="A0AA40VTV7"/>
<dbReference type="EMBL" id="VJXY01000043">
    <property type="protein sequence ID" value="MBD6619574.1"/>
    <property type="molecule type" value="Genomic_DNA"/>
</dbReference>